<evidence type="ECO:0000256" key="9">
    <source>
        <dbReference type="HAMAP-Rule" id="MF_00024"/>
    </source>
</evidence>
<dbReference type="Proteomes" id="UP000317303">
    <property type="component" value="Unassembled WGS sequence"/>
</dbReference>
<comment type="pathway">
    <text evidence="2 9">Cofactor biosynthesis; adenosylcobalamin biosynthesis.</text>
</comment>
<dbReference type="GO" id="GO:0048472">
    <property type="term" value="F:threonine-phosphate decarboxylase activity"/>
    <property type="evidence" value="ECO:0007669"/>
    <property type="project" value="InterPro"/>
</dbReference>
<keyword evidence="11" id="KW-1185">Reference proteome</keyword>
<evidence type="ECO:0000313" key="11">
    <source>
        <dbReference type="Proteomes" id="UP000317303"/>
    </source>
</evidence>
<comment type="similarity">
    <text evidence="3 9">Belongs to the CobD/CbiB family.</text>
</comment>
<comment type="caution">
    <text evidence="10">The sequence shown here is derived from an EMBL/GenBank/DDBJ whole genome shotgun (WGS) entry which is preliminary data.</text>
</comment>
<evidence type="ECO:0000256" key="4">
    <source>
        <dbReference type="ARBA" id="ARBA00022475"/>
    </source>
</evidence>
<sequence length="307" mass="31188">MSAYRAVGLLLGVLADSLVGEPRRTAPKRPVALVPKAAAALSDRIGGNGAAVVLTAGSVAVGVLADRIAERRPALRLVTLAAGTWSVLGGARIAVDGTELARELESGDLESARRDISASDPRCTADLDLPALSRASIEIVADQTSAAVVSPLFWGALAGTPGLLGARTAAVLGRRRGARGEPGVVARRLDELAHLVPARLTAMLTTAAAPVVGGSAPSAWRAWRRDAAAHPDPNAGRAEAAFAGALEIRLGGRTVYPAGVAELPVLGAGRNPDAGHVTRAVELSRVVGLCALGVSVVVAALSGLRRR</sequence>
<keyword evidence="7 9" id="KW-1133">Transmembrane helix</keyword>
<protein>
    <recommendedName>
        <fullName evidence="9">Cobalamin biosynthesis protein CobD</fullName>
    </recommendedName>
</protein>
<evidence type="ECO:0000256" key="1">
    <source>
        <dbReference type="ARBA" id="ARBA00004651"/>
    </source>
</evidence>
<dbReference type="PANTHER" id="PTHR34308:SF1">
    <property type="entry name" value="COBALAMIN BIOSYNTHESIS PROTEIN CBIB"/>
    <property type="match status" value="1"/>
</dbReference>
<name>A0A660CG43_9PSEU</name>
<evidence type="ECO:0000256" key="3">
    <source>
        <dbReference type="ARBA" id="ARBA00006263"/>
    </source>
</evidence>
<evidence type="ECO:0000313" key="10">
    <source>
        <dbReference type="EMBL" id="TWH22538.1"/>
    </source>
</evidence>
<dbReference type="PANTHER" id="PTHR34308">
    <property type="entry name" value="COBALAMIN BIOSYNTHESIS PROTEIN CBIB"/>
    <property type="match status" value="1"/>
</dbReference>
<comment type="subcellular location">
    <subcellularLocation>
        <location evidence="1 9">Cell membrane</location>
        <topology evidence="1 9">Multi-pass membrane protein</topology>
    </subcellularLocation>
</comment>
<keyword evidence="5 9" id="KW-0169">Cobalamin biosynthesis</keyword>
<comment type="function">
    <text evidence="9">Converts cobyric acid to cobinamide by the addition of aminopropanol on the F carboxylic group.</text>
</comment>
<dbReference type="RefSeq" id="WP_030533353.1">
    <property type="nucleotide sequence ID" value="NZ_JOIJ01000013.1"/>
</dbReference>
<evidence type="ECO:0000256" key="7">
    <source>
        <dbReference type="ARBA" id="ARBA00022989"/>
    </source>
</evidence>
<keyword evidence="4 9" id="KW-1003">Cell membrane</keyword>
<proteinExistence type="inferred from homology"/>
<dbReference type="OrthoDB" id="9811967at2"/>
<evidence type="ECO:0000256" key="2">
    <source>
        <dbReference type="ARBA" id="ARBA00004953"/>
    </source>
</evidence>
<dbReference type="Pfam" id="PF03186">
    <property type="entry name" value="CobD_Cbib"/>
    <property type="match status" value="1"/>
</dbReference>
<evidence type="ECO:0000256" key="6">
    <source>
        <dbReference type="ARBA" id="ARBA00022692"/>
    </source>
</evidence>
<dbReference type="InterPro" id="IPR004485">
    <property type="entry name" value="Cobalamin_biosynth_CobD/CbiB"/>
</dbReference>
<dbReference type="GO" id="GO:0005886">
    <property type="term" value="C:plasma membrane"/>
    <property type="evidence" value="ECO:0007669"/>
    <property type="project" value="UniProtKB-SubCell"/>
</dbReference>
<dbReference type="GO" id="GO:0015420">
    <property type="term" value="F:ABC-type vitamin B12 transporter activity"/>
    <property type="evidence" value="ECO:0007669"/>
    <property type="project" value="UniProtKB-UniRule"/>
</dbReference>
<organism evidence="10 11">
    <name type="scientific">Prauserella rugosa</name>
    <dbReference type="NCBI Taxonomy" id="43354"/>
    <lineage>
        <taxon>Bacteria</taxon>
        <taxon>Bacillati</taxon>
        <taxon>Actinomycetota</taxon>
        <taxon>Actinomycetes</taxon>
        <taxon>Pseudonocardiales</taxon>
        <taxon>Pseudonocardiaceae</taxon>
        <taxon>Prauserella</taxon>
    </lineage>
</organism>
<dbReference type="AlphaFoldDB" id="A0A660CG43"/>
<evidence type="ECO:0000256" key="5">
    <source>
        <dbReference type="ARBA" id="ARBA00022573"/>
    </source>
</evidence>
<reference evidence="10 11" key="1">
    <citation type="submission" date="2019-07" db="EMBL/GenBank/DDBJ databases">
        <title>R&amp;d 2014.</title>
        <authorList>
            <person name="Klenk H.-P."/>
        </authorList>
    </citation>
    <scope>NUCLEOTIDE SEQUENCE [LARGE SCALE GENOMIC DNA]</scope>
    <source>
        <strain evidence="10 11">DSM 43194</strain>
    </source>
</reference>
<accession>A0A660CG43</accession>
<dbReference type="EMBL" id="VLJV01000001">
    <property type="protein sequence ID" value="TWH22538.1"/>
    <property type="molecule type" value="Genomic_DNA"/>
</dbReference>
<dbReference type="GO" id="GO:0009236">
    <property type="term" value="P:cobalamin biosynthetic process"/>
    <property type="evidence" value="ECO:0007669"/>
    <property type="project" value="UniProtKB-UniRule"/>
</dbReference>
<gene>
    <name evidence="9" type="primary">cobD</name>
    <name evidence="10" type="ORF">JD82_04419</name>
</gene>
<evidence type="ECO:0000256" key="8">
    <source>
        <dbReference type="ARBA" id="ARBA00023136"/>
    </source>
</evidence>
<dbReference type="UniPathway" id="UPA00148"/>
<dbReference type="HAMAP" id="MF_00024">
    <property type="entry name" value="CobD_CbiB"/>
    <property type="match status" value="1"/>
</dbReference>
<keyword evidence="6 9" id="KW-0812">Transmembrane</keyword>
<keyword evidence="8 9" id="KW-0472">Membrane</keyword>